<dbReference type="InterPro" id="IPR036188">
    <property type="entry name" value="FAD/NAD-bd_sf"/>
</dbReference>
<dbReference type="Pfam" id="PF00732">
    <property type="entry name" value="GMC_oxred_N"/>
    <property type="match status" value="1"/>
</dbReference>
<dbReference type="PANTHER" id="PTHR11552:SF123">
    <property type="entry name" value="GMC OXIDOREDUCTASE (AFU_ORTHOLOGUE AFUA_2G01770)-RELATED"/>
    <property type="match status" value="1"/>
</dbReference>
<dbReference type="KEGG" id="trg:TRUGW13939_10808"/>
<evidence type="ECO:0000256" key="3">
    <source>
        <dbReference type="PIRSR" id="PIRSR000137-2"/>
    </source>
</evidence>
<dbReference type="InterPro" id="IPR012132">
    <property type="entry name" value="GMC_OxRdtase"/>
</dbReference>
<dbReference type="OrthoDB" id="269227at2759"/>
<proteinExistence type="inferred from homology"/>
<dbReference type="InterPro" id="IPR007867">
    <property type="entry name" value="GMC_OxRtase_C"/>
</dbReference>
<dbReference type="GO" id="GO:0016614">
    <property type="term" value="F:oxidoreductase activity, acting on CH-OH group of donors"/>
    <property type="evidence" value="ECO:0007669"/>
    <property type="project" value="InterPro"/>
</dbReference>
<dbReference type="InterPro" id="IPR000172">
    <property type="entry name" value="GMC_OxRdtase_N"/>
</dbReference>
<evidence type="ECO:0000256" key="1">
    <source>
        <dbReference type="ARBA" id="ARBA00010790"/>
    </source>
</evidence>
<dbReference type="Gene3D" id="3.50.50.60">
    <property type="entry name" value="FAD/NAD(P)-binding domain"/>
    <property type="match status" value="1"/>
</dbReference>
<comment type="similarity">
    <text evidence="1">Belongs to the GMC oxidoreductase family.</text>
</comment>
<reference evidence="6" key="1">
    <citation type="submission" date="2020-06" db="EMBL/GenBank/DDBJ databases">
        <title>A chromosome-scale genome assembly of Talaromyces rugulosus W13939.</title>
        <authorList>
            <person name="Wang B."/>
            <person name="Guo L."/>
            <person name="Ye K."/>
            <person name="Wang L."/>
        </authorList>
    </citation>
    <scope>NUCLEOTIDE SEQUENCE [LARGE SCALE GENOMIC DNA]</scope>
    <source>
        <strain evidence="6">W13939</strain>
    </source>
</reference>
<keyword evidence="3" id="KW-0274">FAD</keyword>
<dbReference type="EMBL" id="CP055903">
    <property type="protein sequence ID" value="QKX63637.1"/>
    <property type="molecule type" value="Genomic_DNA"/>
</dbReference>
<dbReference type="PROSITE" id="PS00624">
    <property type="entry name" value="GMC_OXRED_2"/>
    <property type="match status" value="1"/>
</dbReference>
<dbReference type="Proteomes" id="UP000509510">
    <property type="component" value="Chromosome VI"/>
</dbReference>
<keyword evidence="3" id="KW-0285">Flavoprotein</keyword>
<dbReference type="AlphaFoldDB" id="A0A7H8RC48"/>
<feature type="active site" description="Proton donor" evidence="2">
    <location>
        <position position="483"/>
    </location>
</feature>
<dbReference type="PANTHER" id="PTHR11552">
    <property type="entry name" value="GLUCOSE-METHANOL-CHOLINE GMC OXIDOREDUCTASE"/>
    <property type="match status" value="1"/>
</dbReference>
<comment type="cofactor">
    <cofactor evidence="3">
        <name>FAD</name>
        <dbReference type="ChEBI" id="CHEBI:57692"/>
    </cofactor>
</comment>
<dbReference type="PIRSF" id="PIRSF000137">
    <property type="entry name" value="Alcohol_oxidase"/>
    <property type="match status" value="1"/>
</dbReference>
<evidence type="ECO:0000259" key="4">
    <source>
        <dbReference type="PROSITE" id="PS00624"/>
    </source>
</evidence>
<name>A0A7H8RC48_TALRU</name>
<dbReference type="SUPFAM" id="SSF51905">
    <property type="entry name" value="FAD/NAD(P)-binding domain"/>
    <property type="match status" value="1"/>
</dbReference>
<keyword evidence="6" id="KW-1185">Reference proteome</keyword>
<dbReference type="Gene3D" id="3.30.560.10">
    <property type="entry name" value="Glucose Oxidase, domain 3"/>
    <property type="match status" value="1"/>
</dbReference>
<dbReference type="GO" id="GO:0050660">
    <property type="term" value="F:flavin adenine dinucleotide binding"/>
    <property type="evidence" value="ECO:0007669"/>
    <property type="project" value="InterPro"/>
</dbReference>
<feature type="domain" description="Glucose-methanol-choline oxidoreductase N-terminal" evidence="4">
    <location>
        <begin position="248"/>
        <end position="262"/>
    </location>
</feature>
<gene>
    <name evidence="5" type="ORF">TRUGW13939_10808</name>
</gene>
<dbReference type="Pfam" id="PF05199">
    <property type="entry name" value="GMC_oxred_C"/>
    <property type="match status" value="1"/>
</dbReference>
<evidence type="ECO:0000256" key="2">
    <source>
        <dbReference type="PIRSR" id="PIRSR000137-1"/>
    </source>
</evidence>
<dbReference type="SUPFAM" id="SSF54373">
    <property type="entry name" value="FAD-linked reductases, C-terminal domain"/>
    <property type="match status" value="1"/>
</dbReference>
<dbReference type="RefSeq" id="XP_035349811.1">
    <property type="nucleotide sequence ID" value="XM_035493918.1"/>
</dbReference>
<evidence type="ECO:0000313" key="5">
    <source>
        <dbReference type="EMBL" id="QKX63637.1"/>
    </source>
</evidence>
<feature type="binding site" evidence="3">
    <location>
        <position position="216"/>
    </location>
    <ligand>
        <name>FAD</name>
        <dbReference type="ChEBI" id="CHEBI:57692"/>
    </ligand>
</feature>
<feature type="active site" description="Proton acceptor" evidence="2">
    <location>
        <position position="521"/>
    </location>
</feature>
<sequence length="541" mass="59001">MTTDYLILGGGLAGCVVATRLKEYNPTATVTLIEAGPNAHGHEWMIEPMGTFKLHLSDFEYNYLTVPQKQYNGRRVFITGGKQLSGSSSVNYAMWTRGGRDDYDLWSKIVQDDKWSYEGLLPYFRRTETHHIESVDPRQHGSDGPIHTTASARKYPLKDLIWDAFLSTGLGATKDANGGNPLGVAPYTENWRDGKRQPSGKAYGLKGVDVVTNTFVRRIILEGNVAVGAELIDGRVIRANKEVILSCGSIRSPQLLLLSGIGPKEELAKHGIEQLVDSPDVGANFNDHTCLTLFYKVKDPELSRVAGAAGWTDPSYLRGIPADVVVTANADKEKLKEALIKDGHPNVDDSHPHLAPTRGHIEILPIYAPTEAPHTNLNVPFDGTCMTVGVLNLLPTSRGSVTLASTDPTADPLIDPNYYATETDRVISRQGVRLALQALESSAGRQIVDEEFLPPGTGKQLTQQSTDEEIDDRMTRFAATWFHPTGSCSMGKVVDTNLKVKGIENLRVVDASVMPCPIGAHYQVATYAIAEQAADIITKGQ</sequence>
<organism evidence="5 6">
    <name type="scientific">Talaromyces rugulosus</name>
    <name type="common">Penicillium rugulosum</name>
    <dbReference type="NCBI Taxonomy" id="121627"/>
    <lineage>
        <taxon>Eukaryota</taxon>
        <taxon>Fungi</taxon>
        <taxon>Dikarya</taxon>
        <taxon>Ascomycota</taxon>
        <taxon>Pezizomycotina</taxon>
        <taxon>Eurotiomycetes</taxon>
        <taxon>Eurotiomycetidae</taxon>
        <taxon>Eurotiales</taxon>
        <taxon>Trichocomaceae</taxon>
        <taxon>Talaromyces</taxon>
        <taxon>Talaromyces sect. Islandici</taxon>
    </lineage>
</organism>
<protein>
    <recommendedName>
        <fullName evidence="4">Glucose-methanol-choline oxidoreductase N-terminal domain-containing protein</fullName>
    </recommendedName>
</protein>
<dbReference type="GeneID" id="55998287"/>
<evidence type="ECO:0000313" key="6">
    <source>
        <dbReference type="Proteomes" id="UP000509510"/>
    </source>
</evidence>
<accession>A0A7H8RC48</accession>